<reference evidence="1 2" key="1">
    <citation type="journal article" date="2023" name="Int. J. Mol. Sci.">
        <title>De Novo Assembly and Annotation of 11 Diverse Shrub Willow (Salix) Genomes Reveals Novel Gene Organization in Sex-Linked Regions.</title>
        <authorList>
            <person name="Hyden B."/>
            <person name="Feng K."/>
            <person name="Yates T.B."/>
            <person name="Jawdy S."/>
            <person name="Cereghino C."/>
            <person name="Smart L.B."/>
            <person name="Muchero W."/>
        </authorList>
    </citation>
    <scope>NUCLEOTIDE SEQUENCE [LARGE SCALE GENOMIC DNA]</scope>
    <source>
        <tissue evidence="1">Shoot tip</tissue>
    </source>
</reference>
<keyword evidence="2" id="KW-1185">Reference proteome</keyword>
<organism evidence="1 2">
    <name type="scientific">Salix udensis</name>
    <dbReference type="NCBI Taxonomy" id="889485"/>
    <lineage>
        <taxon>Eukaryota</taxon>
        <taxon>Viridiplantae</taxon>
        <taxon>Streptophyta</taxon>
        <taxon>Embryophyta</taxon>
        <taxon>Tracheophyta</taxon>
        <taxon>Spermatophyta</taxon>
        <taxon>Magnoliopsida</taxon>
        <taxon>eudicotyledons</taxon>
        <taxon>Gunneridae</taxon>
        <taxon>Pentapetalae</taxon>
        <taxon>rosids</taxon>
        <taxon>fabids</taxon>
        <taxon>Malpighiales</taxon>
        <taxon>Salicaceae</taxon>
        <taxon>Saliceae</taxon>
        <taxon>Salix</taxon>
    </lineage>
</organism>
<dbReference type="EMBL" id="JAPFFJ010000004">
    <property type="protein sequence ID" value="KAJ6428926.1"/>
    <property type="molecule type" value="Genomic_DNA"/>
</dbReference>
<comment type="caution">
    <text evidence="1">The sequence shown here is derived from an EMBL/GenBank/DDBJ whole genome shotgun (WGS) entry which is preliminary data.</text>
</comment>
<evidence type="ECO:0000313" key="1">
    <source>
        <dbReference type="EMBL" id="KAJ6428926.1"/>
    </source>
</evidence>
<evidence type="ECO:0000313" key="2">
    <source>
        <dbReference type="Proteomes" id="UP001162972"/>
    </source>
</evidence>
<sequence>MFLMLKELLSHFNKNRSIMTVVVQKLFACSDFQKNWVFRGRIPMKIYFLGPFPDKNTEDITQEHKLYTRDAQERIRKCSMKEYGQRGWPGNPDRVIDIHLTSAFTKTSSWY</sequence>
<name>A0AAD6KSZ3_9ROSI</name>
<protein>
    <submittedName>
        <fullName evidence="1">Uncharacterized protein</fullName>
    </submittedName>
</protein>
<dbReference type="AlphaFoldDB" id="A0AAD6KSZ3"/>
<proteinExistence type="predicted"/>
<gene>
    <name evidence="1" type="ORF">OIU84_020550</name>
</gene>
<dbReference type="Proteomes" id="UP001162972">
    <property type="component" value="Chromosome 8"/>
</dbReference>
<accession>A0AAD6KSZ3</accession>